<feature type="transmembrane region" description="Helical" evidence="4">
    <location>
        <begin position="397"/>
        <end position="414"/>
    </location>
</feature>
<feature type="domain" description="Major facilitator superfamily (MFS) profile" evidence="5">
    <location>
        <begin position="1"/>
        <end position="421"/>
    </location>
</feature>
<feature type="transmembrane region" description="Helical" evidence="4">
    <location>
        <begin position="181"/>
        <end position="202"/>
    </location>
</feature>
<dbReference type="InterPro" id="IPR020846">
    <property type="entry name" value="MFS_dom"/>
</dbReference>
<feature type="transmembrane region" description="Helical" evidence="4">
    <location>
        <begin position="120"/>
        <end position="140"/>
    </location>
</feature>
<feature type="transmembrane region" description="Helical" evidence="4">
    <location>
        <begin position="93"/>
        <end position="114"/>
    </location>
</feature>
<evidence type="ECO:0000256" key="3">
    <source>
        <dbReference type="ARBA" id="ARBA00023136"/>
    </source>
</evidence>
<dbReference type="PROSITE" id="PS50850">
    <property type="entry name" value="MFS"/>
    <property type="match status" value="1"/>
</dbReference>
<dbReference type="Pfam" id="PF07690">
    <property type="entry name" value="MFS_1"/>
    <property type="match status" value="1"/>
</dbReference>
<proteinExistence type="predicted"/>
<comment type="caution">
    <text evidence="6">The sequence shown here is derived from an EMBL/GenBank/DDBJ whole genome shotgun (WGS) entry which is preliminary data.</text>
</comment>
<protein>
    <submittedName>
        <fullName evidence="6">MFS transporter</fullName>
    </submittedName>
</protein>
<feature type="transmembrane region" description="Helical" evidence="4">
    <location>
        <begin position="247"/>
        <end position="264"/>
    </location>
</feature>
<dbReference type="InterPro" id="IPR036259">
    <property type="entry name" value="MFS_trans_sf"/>
</dbReference>
<evidence type="ECO:0000313" key="7">
    <source>
        <dbReference type="Proteomes" id="UP001378242"/>
    </source>
</evidence>
<dbReference type="InterPro" id="IPR011701">
    <property type="entry name" value="MFS"/>
</dbReference>
<evidence type="ECO:0000256" key="4">
    <source>
        <dbReference type="SAM" id="Phobius"/>
    </source>
</evidence>
<gene>
    <name evidence="6" type="ORF">V6243_16910</name>
</gene>
<evidence type="ECO:0000256" key="2">
    <source>
        <dbReference type="ARBA" id="ARBA00022989"/>
    </source>
</evidence>
<feature type="transmembrane region" description="Helical" evidence="4">
    <location>
        <begin position="304"/>
        <end position="323"/>
    </location>
</feature>
<dbReference type="PANTHER" id="PTHR23521">
    <property type="entry name" value="TRANSPORTER MFS SUPERFAMILY"/>
    <property type="match status" value="1"/>
</dbReference>
<feature type="transmembrane region" description="Helical" evidence="4">
    <location>
        <begin position="368"/>
        <end position="391"/>
    </location>
</feature>
<dbReference type="Gene3D" id="1.20.1250.20">
    <property type="entry name" value="MFS general substrate transporter like domains"/>
    <property type="match status" value="1"/>
</dbReference>
<keyword evidence="3 4" id="KW-0472">Membrane</keyword>
<organism evidence="6 7">
    <name type="scientific">Cobetia marina</name>
    <name type="common">Deleya marina</name>
    <dbReference type="NCBI Taxonomy" id="28258"/>
    <lineage>
        <taxon>Bacteria</taxon>
        <taxon>Pseudomonadati</taxon>
        <taxon>Pseudomonadota</taxon>
        <taxon>Gammaproteobacteria</taxon>
        <taxon>Oceanospirillales</taxon>
        <taxon>Halomonadaceae</taxon>
        <taxon>Cobetia</taxon>
    </lineage>
</organism>
<dbReference type="SUPFAM" id="SSF103473">
    <property type="entry name" value="MFS general substrate transporter"/>
    <property type="match status" value="1"/>
</dbReference>
<name>A0ABU9GK73_COBMA</name>
<dbReference type="RefSeq" id="WP_279855215.1">
    <property type="nucleotide sequence ID" value="NZ_JASCSB010000005.1"/>
</dbReference>
<keyword evidence="1 4" id="KW-0812">Transmembrane</keyword>
<feature type="transmembrane region" description="Helical" evidence="4">
    <location>
        <begin position="147"/>
        <end position="169"/>
    </location>
</feature>
<feature type="transmembrane region" description="Helical" evidence="4">
    <location>
        <begin position="21"/>
        <end position="40"/>
    </location>
</feature>
<feature type="transmembrane region" description="Helical" evidence="4">
    <location>
        <begin position="276"/>
        <end position="297"/>
    </location>
</feature>
<reference evidence="6 7" key="1">
    <citation type="submission" date="2024-02" db="EMBL/GenBank/DDBJ databases">
        <title>Bacteria isolated from the canopy kelp, Nereocystis luetkeana.</title>
        <authorList>
            <person name="Pfister C.A."/>
            <person name="Younker I.T."/>
            <person name="Light S.H."/>
        </authorList>
    </citation>
    <scope>NUCLEOTIDE SEQUENCE [LARGE SCALE GENOMIC DNA]</scope>
    <source>
        <strain evidence="6 7">TI.5.07</strain>
    </source>
</reference>
<dbReference type="EMBL" id="JBAKAP010000026">
    <property type="protein sequence ID" value="MEL0618510.1"/>
    <property type="molecule type" value="Genomic_DNA"/>
</dbReference>
<feature type="transmembrane region" description="Helical" evidence="4">
    <location>
        <begin position="60"/>
        <end position="81"/>
    </location>
</feature>
<evidence type="ECO:0000256" key="1">
    <source>
        <dbReference type="ARBA" id="ARBA00022692"/>
    </source>
</evidence>
<evidence type="ECO:0000259" key="5">
    <source>
        <dbReference type="PROSITE" id="PS50850"/>
    </source>
</evidence>
<keyword evidence="7" id="KW-1185">Reference proteome</keyword>
<evidence type="ECO:0000313" key="6">
    <source>
        <dbReference type="EMBL" id="MEL0618510.1"/>
    </source>
</evidence>
<accession>A0ABU9GK73</accession>
<sequence length="421" mass="42970">MSSSKSLSSADARWRQLASRYPVALIALAQLFGTSLWFTPNAVLTPMLASWNFAGESAGALGQLTSSVQGGFIVGTLTLGLAGLADRFAARHLFMASCLLGALTNLALILAPGLLSASALRVLTGLALAGIYPIGLKLMVQTAPDRAGAALAWLVGMLVLGTSLPHGLAALQLSGSFSLPWGAAIGMASLLAVAGAGLVALLPAVAPPAPAPASTQTSLLARATRGLAAWRHPGFVRGALGYFGHMWELYTLWALVPLLLTTMARLNGLSLSATQLALHSFMVIAVGGPGCVVGGWLSRTRGSLWVARLGLAGSVILTLLFVGAMQLEAGYGLLLGLLALWSLMAVIDSPQFSALAAGGTPVELQASALALMNAIGFSLSLVSIALLTPLIAAQGSLLLLSILPGPLLGLLALTRRVPPGQ</sequence>
<dbReference type="Proteomes" id="UP001378242">
    <property type="component" value="Unassembled WGS sequence"/>
</dbReference>
<dbReference type="PANTHER" id="PTHR23521:SF3">
    <property type="entry name" value="MFS TRANSPORTER"/>
    <property type="match status" value="1"/>
</dbReference>
<keyword evidence="2 4" id="KW-1133">Transmembrane helix</keyword>